<evidence type="ECO:0000256" key="4">
    <source>
        <dbReference type="ARBA" id="ARBA00004496"/>
    </source>
</evidence>
<comment type="similarity">
    <text evidence="5 17">Belongs to the PEP-utilizing enzyme family.</text>
</comment>
<dbReference type="Proteomes" id="UP001359886">
    <property type="component" value="Unassembled WGS sequence"/>
</dbReference>
<gene>
    <name evidence="25" type="primary">ptsP</name>
    <name evidence="25" type="ORF">V3330_18555</name>
</gene>
<dbReference type="RefSeq" id="WP_354696961.1">
    <property type="nucleotide sequence ID" value="NZ_JAZHOG010000016.1"/>
</dbReference>
<dbReference type="SUPFAM" id="SSF47831">
    <property type="entry name" value="Enzyme I of the PEP:sugar phosphotransferase system HPr-binding (sub)domain"/>
    <property type="match status" value="1"/>
</dbReference>
<reference evidence="25 26" key="1">
    <citation type="submission" date="2024-02" db="EMBL/GenBank/DDBJ databases">
        <title>A novel Wenzhouxiangellaceae bacterium, isolated from coastal sediments.</title>
        <authorList>
            <person name="Du Z.-J."/>
            <person name="Ye Y.-Q."/>
            <person name="Zhang X.-Y."/>
        </authorList>
    </citation>
    <scope>NUCLEOTIDE SEQUENCE [LARGE SCALE GENOMIC DNA]</scope>
    <source>
        <strain evidence="25 26">CH-27</strain>
    </source>
</reference>
<evidence type="ECO:0000256" key="9">
    <source>
        <dbReference type="ARBA" id="ARBA00022490"/>
    </source>
</evidence>
<keyword evidence="21" id="KW-0175">Coiled coil</keyword>
<feature type="binding site" evidence="20">
    <location>
        <position position="464"/>
    </location>
    <ligand>
        <name>Mg(2+)</name>
        <dbReference type="ChEBI" id="CHEBI:18420"/>
    </ligand>
</feature>
<keyword evidence="8 17" id="KW-0813">Transport</keyword>
<dbReference type="Pfam" id="PF00391">
    <property type="entry name" value="PEP-utilizers"/>
    <property type="match status" value="1"/>
</dbReference>
<evidence type="ECO:0000256" key="13">
    <source>
        <dbReference type="ARBA" id="ARBA00022723"/>
    </source>
</evidence>
<feature type="domain" description="PEP-utilising enzyme C-terminal" evidence="23">
    <location>
        <begin position="260"/>
        <end position="549"/>
    </location>
</feature>
<comment type="caution">
    <text evidence="25">The sequence shown here is derived from an EMBL/GenBank/DDBJ whole genome shotgun (WGS) entry which is preliminary data.</text>
</comment>
<dbReference type="InterPro" id="IPR036637">
    <property type="entry name" value="Phosphohistidine_dom_sf"/>
</dbReference>
<dbReference type="InterPro" id="IPR015813">
    <property type="entry name" value="Pyrv/PenolPyrv_kinase-like_dom"/>
</dbReference>
<evidence type="ECO:0000256" key="11">
    <source>
        <dbReference type="ARBA" id="ARBA00022679"/>
    </source>
</evidence>
<evidence type="ECO:0000256" key="10">
    <source>
        <dbReference type="ARBA" id="ARBA00022597"/>
    </source>
</evidence>
<evidence type="ECO:0000313" key="25">
    <source>
        <dbReference type="EMBL" id="MEJ8569636.1"/>
    </source>
</evidence>
<feature type="binding site" evidence="19">
    <location>
        <position position="338"/>
    </location>
    <ligand>
        <name>phosphoenolpyruvate</name>
        <dbReference type="ChEBI" id="CHEBI:58702"/>
    </ligand>
</feature>
<dbReference type="InterPro" id="IPR008731">
    <property type="entry name" value="PTS_EIN"/>
</dbReference>
<evidence type="ECO:0000256" key="16">
    <source>
        <dbReference type="ARBA" id="ARBA00033235"/>
    </source>
</evidence>
<evidence type="ECO:0000256" key="6">
    <source>
        <dbReference type="ARBA" id="ARBA00012232"/>
    </source>
</evidence>
<feature type="domain" description="PEP-utilising enzyme mobile" evidence="22">
    <location>
        <begin position="163"/>
        <end position="232"/>
    </location>
</feature>
<dbReference type="NCBIfam" id="TIGR01417">
    <property type="entry name" value="PTS_I_fam"/>
    <property type="match status" value="1"/>
</dbReference>
<dbReference type="AlphaFoldDB" id="A0AAW9RQ06"/>
<comment type="subcellular location">
    <subcellularLocation>
        <location evidence="4 17">Cytoplasm</location>
    </subcellularLocation>
</comment>
<dbReference type="PANTHER" id="PTHR46244">
    <property type="entry name" value="PHOSPHOENOLPYRUVATE-PROTEIN PHOSPHOTRANSFERASE"/>
    <property type="match status" value="1"/>
</dbReference>
<name>A0AAW9RQ06_9GAMM</name>
<feature type="active site" description="Proton donor" evidence="18">
    <location>
        <position position="511"/>
    </location>
</feature>
<feature type="binding site" evidence="19">
    <location>
        <begin position="463"/>
        <end position="464"/>
    </location>
    <ligand>
        <name>phosphoenolpyruvate</name>
        <dbReference type="ChEBI" id="CHEBI:58702"/>
    </ligand>
</feature>
<dbReference type="PIRSF" id="PIRSF000732">
    <property type="entry name" value="PTS_enzyme_I"/>
    <property type="match status" value="1"/>
</dbReference>
<evidence type="ECO:0000313" key="26">
    <source>
        <dbReference type="Proteomes" id="UP001359886"/>
    </source>
</evidence>
<dbReference type="InterPro" id="IPR008279">
    <property type="entry name" value="PEP-util_enz_mobile_dom"/>
</dbReference>
<feature type="coiled-coil region" evidence="21">
    <location>
        <begin position="36"/>
        <end position="63"/>
    </location>
</feature>
<evidence type="ECO:0000256" key="14">
    <source>
        <dbReference type="ARBA" id="ARBA00022777"/>
    </source>
</evidence>
<keyword evidence="11 17" id="KW-0808">Transferase</keyword>
<proteinExistence type="inferred from homology"/>
<feature type="domain" description="Phosphotransferase system enzyme I N-terminal" evidence="24">
    <location>
        <begin position="6"/>
        <end position="129"/>
    </location>
</feature>
<dbReference type="PRINTS" id="PR01736">
    <property type="entry name" value="PHPHTRNFRASE"/>
</dbReference>
<dbReference type="SUPFAM" id="SSF51621">
    <property type="entry name" value="Phosphoenolpyruvate/pyruvate domain"/>
    <property type="match status" value="1"/>
</dbReference>
<dbReference type="InterPro" id="IPR036618">
    <property type="entry name" value="PtsI_HPr-bd_sf"/>
</dbReference>
<dbReference type="InterPro" id="IPR023151">
    <property type="entry name" value="PEP_util_CS"/>
</dbReference>
<evidence type="ECO:0000256" key="21">
    <source>
        <dbReference type="SAM" id="Coils"/>
    </source>
</evidence>
<dbReference type="GO" id="GO:0046872">
    <property type="term" value="F:metal ion binding"/>
    <property type="evidence" value="ECO:0007669"/>
    <property type="project" value="UniProtKB-KW"/>
</dbReference>
<evidence type="ECO:0000256" key="15">
    <source>
        <dbReference type="ARBA" id="ARBA00022842"/>
    </source>
</evidence>
<dbReference type="Gene3D" id="3.50.30.10">
    <property type="entry name" value="Phosphohistidine domain"/>
    <property type="match status" value="1"/>
</dbReference>
<dbReference type="EC" id="2.7.3.9" evidence="6 17"/>
<feature type="binding site" evidence="20">
    <location>
        <position position="440"/>
    </location>
    <ligand>
        <name>Mg(2+)</name>
        <dbReference type="ChEBI" id="CHEBI:18420"/>
    </ligand>
</feature>
<dbReference type="PANTHER" id="PTHR46244:SF3">
    <property type="entry name" value="PHOSPHOENOLPYRUVATE-PROTEIN PHOSPHOTRANSFERASE"/>
    <property type="match status" value="1"/>
</dbReference>
<evidence type="ECO:0000256" key="12">
    <source>
        <dbReference type="ARBA" id="ARBA00022683"/>
    </source>
</evidence>
<dbReference type="Pfam" id="PF02896">
    <property type="entry name" value="PEP-utilizers_C"/>
    <property type="match status" value="1"/>
</dbReference>
<dbReference type="InterPro" id="IPR050499">
    <property type="entry name" value="PEP-utilizing_PTS_enzyme"/>
</dbReference>
<evidence type="ECO:0000256" key="17">
    <source>
        <dbReference type="PIRNR" id="PIRNR000732"/>
    </source>
</evidence>
<feature type="binding site" evidence="19">
    <location>
        <position position="474"/>
    </location>
    <ligand>
        <name>phosphoenolpyruvate</name>
        <dbReference type="ChEBI" id="CHEBI:58702"/>
    </ligand>
</feature>
<dbReference type="EMBL" id="JAZHOG010000016">
    <property type="protein sequence ID" value="MEJ8569636.1"/>
    <property type="molecule type" value="Genomic_DNA"/>
</dbReference>
<dbReference type="GO" id="GO:0009401">
    <property type="term" value="P:phosphoenolpyruvate-dependent sugar phosphotransferase system"/>
    <property type="evidence" value="ECO:0007669"/>
    <property type="project" value="UniProtKB-KW"/>
</dbReference>
<dbReference type="GO" id="GO:0016301">
    <property type="term" value="F:kinase activity"/>
    <property type="evidence" value="ECO:0007669"/>
    <property type="project" value="UniProtKB-KW"/>
</dbReference>
<evidence type="ECO:0000259" key="23">
    <source>
        <dbReference type="Pfam" id="PF02896"/>
    </source>
</evidence>
<dbReference type="InterPro" id="IPR000121">
    <property type="entry name" value="PEP_util_C"/>
</dbReference>
<feature type="binding site" evidence="19">
    <location>
        <position position="303"/>
    </location>
    <ligand>
        <name>phosphoenolpyruvate</name>
        <dbReference type="ChEBI" id="CHEBI:58702"/>
    </ligand>
</feature>
<comment type="cofactor">
    <cofactor evidence="2 17 20">
        <name>Mg(2+)</name>
        <dbReference type="ChEBI" id="CHEBI:18420"/>
    </cofactor>
</comment>
<evidence type="ECO:0000256" key="5">
    <source>
        <dbReference type="ARBA" id="ARBA00007837"/>
    </source>
</evidence>
<evidence type="ECO:0000256" key="3">
    <source>
        <dbReference type="ARBA" id="ARBA00002728"/>
    </source>
</evidence>
<evidence type="ECO:0000256" key="19">
    <source>
        <dbReference type="PIRSR" id="PIRSR000732-2"/>
    </source>
</evidence>
<evidence type="ECO:0000256" key="20">
    <source>
        <dbReference type="PIRSR" id="PIRSR000732-3"/>
    </source>
</evidence>
<keyword evidence="10 17" id="KW-0762">Sugar transport</keyword>
<keyword evidence="15 17" id="KW-0460">Magnesium</keyword>
<dbReference type="InterPro" id="IPR040442">
    <property type="entry name" value="Pyrv_kinase-like_dom_sf"/>
</dbReference>
<comment type="catalytic activity">
    <reaction evidence="1 17">
        <text>L-histidyl-[protein] + phosphoenolpyruvate = N(pros)-phospho-L-histidyl-[protein] + pyruvate</text>
        <dbReference type="Rhea" id="RHEA:23880"/>
        <dbReference type="Rhea" id="RHEA-COMP:9745"/>
        <dbReference type="Rhea" id="RHEA-COMP:9746"/>
        <dbReference type="ChEBI" id="CHEBI:15361"/>
        <dbReference type="ChEBI" id="CHEBI:29979"/>
        <dbReference type="ChEBI" id="CHEBI:58702"/>
        <dbReference type="ChEBI" id="CHEBI:64837"/>
        <dbReference type="EC" id="2.7.3.9"/>
    </reaction>
</comment>
<keyword evidence="9 17" id="KW-0963">Cytoplasm</keyword>
<evidence type="ECO:0000259" key="22">
    <source>
        <dbReference type="Pfam" id="PF00391"/>
    </source>
</evidence>
<keyword evidence="14 17" id="KW-0418">Kinase</keyword>
<dbReference type="Gene3D" id="3.20.20.60">
    <property type="entry name" value="Phosphoenolpyruvate-binding domains"/>
    <property type="match status" value="1"/>
</dbReference>
<dbReference type="PROSITE" id="PS00742">
    <property type="entry name" value="PEP_ENZYMES_2"/>
    <property type="match status" value="1"/>
</dbReference>
<keyword evidence="26" id="KW-1185">Reference proteome</keyword>
<evidence type="ECO:0000256" key="1">
    <source>
        <dbReference type="ARBA" id="ARBA00000683"/>
    </source>
</evidence>
<dbReference type="GO" id="GO:0008965">
    <property type="term" value="F:phosphoenolpyruvate-protein phosphotransferase activity"/>
    <property type="evidence" value="ECO:0007669"/>
    <property type="project" value="UniProtKB-EC"/>
</dbReference>
<comment type="function">
    <text evidence="3 17">General (non sugar-specific) component of the phosphoenolpyruvate-dependent sugar phosphotransferase system (sugar PTS). This major carbohydrate active-transport system catalyzes the phosphorylation of incoming sugar substrates concomitantly with their translocation across the cell membrane. Enzyme I transfers the phosphoryl group from phosphoenolpyruvate (PEP) to the phosphoryl carrier protein (HPr).</text>
</comment>
<protein>
    <recommendedName>
        <fullName evidence="7 17">Phosphoenolpyruvate-protein phosphotransferase</fullName>
        <ecNumber evidence="6 17">2.7.3.9</ecNumber>
    </recommendedName>
    <alternativeName>
        <fullName evidence="16 17">Phosphotransferase system, enzyme I</fullName>
    </alternativeName>
</protein>
<evidence type="ECO:0000256" key="2">
    <source>
        <dbReference type="ARBA" id="ARBA00001946"/>
    </source>
</evidence>
<evidence type="ECO:0000256" key="18">
    <source>
        <dbReference type="PIRSR" id="PIRSR000732-1"/>
    </source>
</evidence>
<evidence type="ECO:0000256" key="7">
    <source>
        <dbReference type="ARBA" id="ARBA00016544"/>
    </source>
</evidence>
<feature type="active site" description="Tele-phosphohistidine intermediate" evidence="18">
    <location>
        <position position="196"/>
    </location>
</feature>
<evidence type="ECO:0000259" key="24">
    <source>
        <dbReference type="Pfam" id="PF05524"/>
    </source>
</evidence>
<dbReference type="Pfam" id="PF05524">
    <property type="entry name" value="PEP-utilisers_N"/>
    <property type="match status" value="1"/>
</dbReference>
<dbReference type="SUPFAM" id="SSF52009">
    <property type="entry name" value="Phosphohistidine domain"/>
    <property type="match status" value="1"/>
</dbReference>
<dbReference type="GO" id="GO:0005737">
    <property type="term" value="C:cytoplasm"/>
    <property type="evidence" value="ECO:0007669"/>
    <property type="project" value="UniProtKB-SubCell"/>
</dbReference>
<organism evidence="25 26">
    <name type="scientific">Elongatibacter sediminis</name>
    <dbReference type="NCBI Taxonomy" id="3119006"/>
    <lineage>
        <taxon>Bacteria</taxon>
        <taxon>Pseudomonadati</taxon>
        <taxon>Pseudomonadota</taxon>
        <taxon>Gammaproteobacteria</taxon>
        <taxon>Chromatiales</taxon>
        <taxon>Wenzhouxiangellaceae</taxon>
        <taxon>Elongatibacter</taxon>
    </lineage>
</organism>
<dbReference type="Gene3D" id="1.10.274.10">
    <property type="entry name" value="PtsI, HPr-binding domain"/>
    <property type="match status" value="1"/>
</dbReference>
<keyword evidence="13 17" id="KW-0479">Metal-binding</keyword>
<keyword evidence="12 17" id="KW-0598">Phosphotransferase system</keyword>
<dbReference type="InterPro" id="IPR006318">
    <property type="entry name" value="PTS_EI-like"/>
</dbReference>
<evidence type="ECO:0000256" key="8">
    <source>
        <dbReference type="ARBA" id="ARBA00022448"/>
    </source>
</evidence>
<accession>A0AAW9RQ06</accession>
<sequence length="584" mass="64478">MTLALTGHAVSRGIAIGQAHLAERNEIEIGEFRVQTGEVEAEVARLRRALDAAREQLDTLMTRVSKGAGHAASEMIQTHMLMLADSSIGEAAEQRIREDRFNAEWALQAQLEQILAEFRNLDDEYIRSRGEDVVQVIRLVQTRLGEEAAPPTLENIPDRLANTLVVAAELTPGELALLHERGVAGVVTEHGSPYSHTAILAGSLGIPAVFGVRLVQNLVREGETLVLDGRLGVVYADPDEAFLGHYHEIQRITSRFRKSLDTVRERPAQSLDGEHVVLQANAEREDEIRMAVELDSAGIGLYRTEFLFMRGEAPDEATQTAEYSRALAALDGRPLTIRTMDLGADKTGEALDFSLVRSSMNPALGLRAVRLCLRDTDLFKTQLRAILRASAGGPVRCLIPMLTSVNELMTVRALLDEARAELEREGRPFDRDMKLGGMIEVPAAAMALEDLCHLLDFVSVGTNDLLQYALAADRIDEQVAHLYDPLHPGVVRLMRQIFDSCGSLRMPVTVCGELAGDRRYTRLLLALGLRSFSMYPGRLLEVKQMVIETHIGRASAALAHWLNLGHKRHEVPLLNLLDQSQKDS</sequence>
<dbReference type="InterPro" id="IPR024692">
    <property type="entry name" value="PTS_EI"/>
</dbReference>